<dbReference type="Proteomes" id="UP001501521">
    <property type="component" value="Unassembled WGS sequence"/>
</dbReference>
<dbReference type="InterPro" id="IPR012809">
    <property type="entry name" value="ECF_CbiQ"/>
</dbReference>
<accession>A0ABP9FEM7</accession>
<dbReference type="NCBIfam" id="TIGR02454">
    <property type="entry name" value="ECF_T_CbiQ"/>
    <property type="match status" value="1"/>
</dbReference>
<protein>
    <submittedName>
        <fullName evidence="7">Cobalt ECF transporter T component CbiQ</fullName>
    </submittedName>
</protein>
<evidence type="ECO:0000313" key="7">
    <source>
        <dbReference type="EMBL" id="GAA4900642.1"/>
    </source>
</evidence>
<evidence type="ECO:0000256" key="6">
    <source>
        <dbReference type="SAM" id="Phobius"/>
    </source>
</evidence>
<reference evidence="8" key="1">
    <citation type="journal article" date="2019" name="Int. J. Syst. Evol. Microbiol.">
        <title>The Global Catalogue of Microorganisms (GCM) 10K type strain sequencing project: providing services to taxonomists for standard genome sequencing and annotation.</title>
        <authorList>
            <consortium name="The Broad Institute Genomics Platform"/>
            <consortium name="The Broad Institute Genome Sequencing Center for Infectious Disease"/>
            <person name="Wu L."/>
            <person name="Ma J."/>
        </authorList>
    </citation>
    <scope>NUCLEOTIDE SEQUENCE [LARGE SCALE GENOMIC DNA]</scope>
    <source>
        <strain evidence="8">JCM 19125</strain>
    </source>
</reference>
<keyword evidence="8" id="KW-1185">Reference proteome</keyword>
<dbReference type="EMBL" id="BAABLV010000031">
    <property type="protein sequence ID" value="GAA4900642.1"/>
    <property type="molecule type" value="Genomic_DNA"/>
</dbReference>
<dbReference type="InterPro" id="IPR003339">
    <property type="entry name" value="ABC/ECF_trnsptr_transmembrane"/>
</dbReference>
<dbReference type="PANTHER" id="PTHR43723:SF1">
    <property type="entry name" value="COBALT TRANSPORT PROTEIN CBIQ"/>
    <property type="match status" value="1"/>
</dbReference>
<evidence type="ECO:0000256" key="5">
    <source>
        <dbReference type="ARBA" id="ARBA00023136"/>
    </source>
</evidence>
<gene>
    <name evidence="7" type="primary">cbiQ</name>
    <name evidence="7" type="ORF">GCM10025789_18930</name>
</gene>
<evidence type="ECO:0000256" key="4">
    <source>
        <dbReference type="ARBA" id="ARBA00022989"/>
    </source>
</evidence>
<dbReference type="Pfam" id="PF02361">
    <property type="entry name" value="CbiQ"/>
    <property type="match status" value="1"/>
</dbReference>
<evidence type="ECO:0000256" key="2">
    <source>
        <dbReference type="ARBA" id="ARBA00022475"/>
    </source>
</evidence>
<feature type="transmembrane region" description="Helical" evidence="6">
    <location>
        <begin position="106"/>
        <end position="131"/>
    </location>
</feature>
<proteinExistence type="predicted"/>
<comment type="caution">
    <text evidence="7">The sequence shown here is derived from an EMBL/GenBank/DDBJ whole genome shotgun (WGS) entry which is preliminary data.</text>
</comment>
<feature type="transmembrane region" description="Helical" evidence="6">
    <location>
        <begin position="63"/>
        <end position="86"/>
    </location>
</feature>
<comment type="subcellular location">
    <subcellularLocation>
        <location evidence="1">Cell membrane</location>
        <topology evidence="1">Multi-pass membrane protein</topology>
    </subcellularLocation>
</comment>
<name>A0ABP9FEM7_9ACTN</name>
<organism evidence="7 8">
    <name type="scientific">Tessaracoccus lubricantis</name>
    <dbReference type="NCBI Taxonomy" id="545543"/>
    <lineage>
        <taxon>Bacteria</taxon>
        <taxon>Bacillati</taxon>
        <taxon>Actinomycetota</taxon>
        <taxon>Actinomycetes</taxon>
        <taxon>Propionibacteriales</taxon>
        <taxon>Propionibacteriaceae</taxon>
        <taxon>Tessaracoccus</taxon>
    </lineage>
</organism>
<keyword evidence="3 6" id="KW-0812">Transmembrane</keyword>
<keyword evidence="5 6" id="KW-0472">Membrane</keyword>
<evidence type="ECO:0000256" key="1">
    <source>
        <dbReference type="ARBA" id="ARBA00004651"/>
    </source>
</evidence>
<feature type="transmembrane region" description="Helical" evidence="6">
    <location>
        <begin position="143"/>
        <end position="164"/>
    </location>
</feature>
<evidence type="ECO:0000256" key="3">
    <source>
        <dbReference type="ARBA" id="ARBA00022692"/>
    </source>
</evidence>
<sequence>MARVAAVDDAAWESPWRQRPVGTRVFLSFALVLAALLMPAWPGCALVAGGSLGLMLGPARIRASLVAVVTVPPIAFIAVGVLPLAVQVGGTPFLSLAPDGGARALGVLAHGVAGTLALLLLVTTTTMVDLLAWCRRLGVPAPLVEIAALMYRLVFVLLSTAVAVQRAQQARLVADAPLPQRMRFAAAAVGTTLLRTWDRASRLQRGLELRGYEEDLPTLPRVVA</sequence>
<dbReference type="PANTHER" id="PTHR43723">
    <property type="entry name" value="COBALT TRANSPORT PROTEIN CBIQ"/>
    <property type="match status" value="1"/>
</dbReference>
<dbReference type="InterPro" id="IPR052770">
    <property type="entry name" value="Cobalt_transport_CbiQ"/>
</dbReference>
<keyword evidence="2" id="KW-1003">Cell membrane</keyword>
<keyword evidence="4 6" id="KW-1133">Transmembrane helix</keyword>
<dbReference type="RefSeq" id="WP_345582212.1">
    <property type="nucleotide sequence ID" value="NZ_BAABLV010000031.1"/>
</dbReference>
<dbReference type="CDD" id="cd16914">
    <property type="entry name" value="EcfT"/>
    <property type="match status" value="1"/>
</dbReference>
<evidence type="ECO:0000313" key="8">
    <source>
        <dbReference type="Proteomes" id="UP001501521"/>
    </source>
</evidence>
<feature type="transmembrane region" description="Helical" evidence="6">
    <location>
        <begin position="25"/>
        <end position="56"/>
    </location>
</feature>